<evidence type="ECO:0000313" key="7">
    <source>
        <dbReference type="EMBL" id="CAF3776253.1"/>
    </source>
</evidence>
<gene>
    <name evidence="4" type="ORF">GPM918_LOCUS5534</name>
    <name evidence="5" type="ORF">OVA965_LOCUS14859</name>
    <name evidence="6" type="ORF">SRO942_LOCUS5534</name>
    <name evidence="7" type="ORF">TMI583_LOCUS14862</name>
</gene>
<dbReference type="CDD" id="cd00172">
    <property type="entry name" value="serpin"/>
    <property type="match status" value="1"/>
</dbReference>
<sequence length="392" mass="44232">MHMGKCLKNGAGFDLNLYNTVVQSTPTQNIFLSPASISLALGMTAAGAGGSTLKQMLTVLNVKTLDELSKRSTQISAFITSATDDEKMKIKVANRLYIQKKFSVKQNYMDLLQSTYMSSIERVDFETNPSATVNLINSWVESQTNNMIKDLLSSDDVNSGTRLILVNCIYFKGQWVKSFNADETTKDNQFYLEDGTTIPDYTLMVQKQKFNYVDATNELNARILHIPYQNSKNDMNFVFTIILPNENEKLANVESKLLNDKTLKQLNKNQEKTVVKLYLPKFKMDYELSVKETLNKLGIQDAFDGNRADFSGITGDQSLFLSDIKHKARIEVTELGTEAAAATAAIIMMKAAIQRPQLIEFRCDRPFLFMIREQNSDITLFQGRFMKPVAAE</sequence>
<name>A0A813VP90_9BILA</name>
<evidence type="ECO:0000256" key="1">
    <source>
        <dbReference type="ARBA" id="ARBA00009500"/>
    </source>
</evidence>
<evidence type="ECO:0000313" key="6">
    <source>
        <dbReference type="EMBL" id="CAF3627748.1"/>
    </source>
</evidence>
<evidence type="ECO:0000256" key="2">
    <source>
        <dbReference type="RuleBase" id="RU000411"/>
    </source>
</evidence>
<dbReference type="SUPFAM" id="SSF56574">
    <property type="entry name" value="Serpins"/>
    <property type="match status" value="1"/>
</dbReference>
<dbReference type="OrthoDB" id="671595at2759"/>
<accession>A0A813VP90</accession>
<comment type="similarity">
    <text evidence="1 2">Belongs to the serpin family.</text>
</comment>
<reference evidence="4" key="1">
    <citation type="submission" date="2021-02" db="EMBL/GenBank/DDBJ databases">
        <authorList>
            <person name="Nowell W R."/>
        </authorList>
    </citation>
    <scope>NUCLEOTIDE SEQUENCE</scope>
</reference>
<dbReference type="Proteomes" id="UP000681722">
    <property type="component" value="Unassembled WGS sequence"/>
</dbReference>
<keyword evidence="8" id="KW-1185">Reference proteome</keyword>
<dbReference type="Gene3D" id="3.30.497.10">
    <property type="entry name" value="Antithrombin, subunit I, domain 2"/>
    <property type="match status" value="1"/>
</dbReference>
<dbReference type="Proteomes" id="UP000677228">
    <property type="component" value="Unassembled WGS sequence"/>
</dbReference>
<organism evidence="4 8">
    <name type="scientific">Didymodactylos carnosus</name>
    <dbReference type="NCBI Taxonomy" id="1234261"/>
    <lineage>
        <taxon>Eukaryota</taxon>
        <taxon>Metazoa</taxon>
        <taxon>Spiralia</taxon>
        <taxon>Gnathifera</taxon>
        <taxon>Rotifera</taxon>
        <taxon>Eurotatoria</taxon>
        <taxon>Bdelloidea</taxon>
        <taxon>Philodinida</taxon>
        <taxon>Philodinidae</taxon>
        <taxon>Didymodactylos</taxon>
    </lineage>
</organism>
<dbReference type="PANTHER" id="PTHR11461">
    <property type="entry name" value="SERINE PROTEASE INHIBITOR, SERPIN"/>
    <property type="match status" value="1"/>
</dbReference>
<protein>
    <recommendedName>
        <fullName evidence="3">Serpin domain-containing protein</fullName>
    </recommendedName>
</protein>
<evidence type="ECO:0000259" key="3">
    <source>
        <dbReference type="SMART" id="SM00093"/>
    </source>
</evidence>
<dbReference type="PANTHER" id="PTHR11461:SF211">
    <property type="entry name" value="GH10112P-RELATED"/>
    <property type="match status" value="1"/>
</dbReference>
<dbReference type="Proteomes" id="UP000682733">
    <property type="component" value="Unassembled WGS sequence"/>
</dbReference>
<evidence type="ECO:0000313" key="8">
    <source>
        <dbReference type="Proteomes" id="UP000663829"/>
    </source>
</evidence>
<dbReference type="InterPro" id="IPR042178">
    <property type="entry name" value="Serpin_sf_1"/>
</dbReference>
<dbReference type="EMBL" id="CAJNOQ010000804">
    <property type="protein sequence ID" value="CAF0840408.1"/>
    <property type="molecule type" value="Genomic_DNA"/>
</dbReference>
<dbReference type="InterPro" id="IPR023796">
    <property type="entry name" value="Serpin_dom"/>
</dbReference>
<dbReference type="SMART" id="SM00093">
    <property type="entry name" value="SERPIN"/>
    <property type="match status" value="1"/>
</dbReference>
<dbReference type="Pfam" id="PF00079">
    <property type="entry name" value="Serpin"/>
    <property type="match status" value="1"/>
</dbReference>
<dbReference type="EMBL" id="CAJNOK010006549">
    <property type="protein sequence ID" value="CAF1007239.1"/>
    <property type="molecule type" value="Genomic_DNA"/>
</dbReference>
<comment type="caution">
    <text evidence="4">The sequence shown here is derived from an EMBL/GenBank/DDBJ whole genome shotgun (WGS) entry which is preliminary data.</text>
</comment>
<dbReference type="EMBL" id="CAJOBC010000804">
    <property type="protein sequence ID" value="CAF3627748.1"/>
    <property type="molecule type" value="Genomic_DNA"/>
</dbReference>
<dbReference type="InterPro" id="IPR042185">
    <property type="entry name" value="Serpin_sf_2"/>
</dbReference>
<dbReference type="InterPro" id="IPR023795">
    <property type="entry name" value="Serpin_CS"/>
</dbReference>
<feature type="domain" description="Serpin" evidence="3">
    <location>
        <begin position="15"/>
        <end position="388"/>
    </location>
</feature>
<dbReference type="AlphaFoldDB" id="A0A813VP90"/>
<dbReference type="GO" id="GO:0004867">
    <property type="term" value="F:serine-type endopeptidase inhibitor activity"/>
    <property type="evidence" value="ECO:0007669"/>
    <property type="project" value="InterPro"/>
</dbReference>
<dbReference type="InterPro" id="IPR000215">
    <property type="entry name" value="Serpin_fam"/>
</dbReference>
<proteinExistence type="inferred from homology"/>
<dbReference type="Proteomes" id="UP000663829">
    <property type="component" value="Unassembled WGS sequence"/>
</dbReference>
<dbReference type="InterPro" id="IPR036186">
    <property type="entry name" value="Serpin_sf"/>
</dbReference>
<dbReference type="EMBL" id="CAJOBA010006556">
    <property type="protein sequence ID" value="CAF3776253.1"/>
    <property type="molecule type" value="Genomic_DNA"/>
</dbReference>
<dbReference type="PROSITE" id="PS00284">
    <property type="entry name" value="SERPIN"/>
    <property type="match status" value="1"/>
</dbReference>
<dbReference type="GO" id="GO:0005615">
    <property type="term" value="C:extracellular space"/>
    <property type="evidence" value="ECO:0007669"/>
    <property type="project" value="InterPro"/>
</dbReference>
<evidence type="ECO:0000313" key="4">
    <source>
        <dbReference type="EMBL" id="CAF0840408.1"/>
    </source>
</evidence>
<dbReference type="Gene3D" id="2.30.39.10">
    <property type="entry name" value="Alpha-1-antitrypsin, domain 1"/>
    <property type="match status" value="1"/>
</dbReference>
<evidence type="ECO:0000313" key="5">
    <source>
        <dbReference type="EMBL" id="CAF1007239.1"/>
    </source>
</evidence>